<dbReference type="InterPro" id="IPR004681">
    <property type="entry name" value="TRAP_DctM"/>
</dbReference>
<dbReference type="Pfam" id="PF06808">
    <property type="entry name" value="DctM"/>
    <property type="match status" value="1"/>
</dbReference>
<accession>A0A6L9MGS8</accession>
<evidence type="ECO:0000256" key="3">
    <source>
        <dbReference type="ARBA" id="ARBA00022519"/>
    </source>
</evidence>
<reference evidence="9 10" key="1">
    <citation type="submission" date="2020-01" db="EMBL/GenBank/DDBJ databases">
        <title>Genomes of bacteria type strains.</title>
        <authorList>
            <person name="Chen J."/>
            <person name="Zhu S."/>
            <person name="Chen J."/>
        </authorList>
    </citation>
    <scope>NUCLEOTIDE SEQUENCE [LARGE SCALE GENOMIC DNA]</scope>
    <source>
        <strain evidence="9 10">KCTC 52919</strain>
    </source>
</reference>
<keyword evidence="7" id="KW-0813">Transport</keyword>
<dbReference type="PANTHER" id="PTHR33362">
    <property type="entry name" value="SIALIC ACID TRAP TRANSPORTER PERMEASE PROTEIN SIAT-RELATED"/>
    <property type="match status" value="1"/>
</dbReference>
<dbReference type="RefSeq" id="WP_163043760.1">
    <property type="nucleotide sequence ID" value="NZ_JAAAMJ010000005.1"/>
</dbReference>
<comment type="similarity">
    <text evidence="7">Belongs to the TRAP transporter large permease family.</text>
</comment>
<dbReference type="PANTHER" id="PTHR33362:SF5">
    <property type="entry name" value="C4-DICARBOXYLATE TRAP TRANSPORTER LARGE PERMEASE PROTEIN DCTM"/>
    <property type="match status" value="1"/>
</dbReference>
<proteinExistence type="inferred from homology"/>
<dbReference type="GO" id="GO:0022857">
    <property type="term" value="F:transmembrane transporter activity"/>
    <property type="evidence" value="ECO:0007669"/>
    <property type="project" value="UniProtKB-UniRule"/>
</dbReference>
<feature type="transmembrane region" description="Helical" evidence="7">
    <location>
        <begin position="31"/>
        <end position="50"/>
    </location>
</feature>
<evidence type="ECO:0000256" key="1">
    <source>
        <dbReference type="ARBA" id="ARBA00004429"/>
    </source>
</evidence>
<dbReference type="NCBIfam" id="TIGR00786">
    <property type="entry name" value="dctM"/>
    <property type="match status" value="1"/>
</dbReference>
<evidence type="ECO:0000313" key="10">
    <source>
        <dbReference type="Proteomes" id="UP000476332"/>
    </source>
</evidence>
<feature type="transmembrane region" description="Helical" evidence="7">
    <location>
        <begin position="146"/>
        <end position="168"/>
    </location>
</feature>
<evidence type="ECO:0000256" key="7">
    <source>
        <dbReference type="RuleBase" id="RU369079"/>
    </source>
</evidence>
<dbReference type="Proteomes" id="UP000476332">
    <property type="component" value="Unassembled WGS sequence"/>
</dbReference>
<dbReference type="EMBL" id="JAAAMJ010000005">
    <property type="protein sequence ID" value="NDV87023.1"/>
    <property type="molecule type" value="Genomic_DNA"/>
</dbReference>
<comment type="caution">
    <text evidence="7">Lacks conserved residue(s) required for the propagation of feature annotation.</text>
</comment>
<evidence type="ECO:0000256" key="5">
    <source>
        <dbReference type="ARBA" id="ARBA00022989"/>
    </source>
</evidence>
<organism evidence="9 10">
    <name type="scientific">Aurantimonas aggregata</name>
    <dbReference type="NCBI Taxonomy" id="2047720"/>
    <lineage>
        <taxon>Bacteria</taxon>
        <taxon>Pseudomonadati</taxon>
        <taxon>Pseudomonadota</taxon>
        <taxon>Alphaproteobacteria</taxon>
        <taxon>Hyphomicrobiales</taxon>
        <taxon>Aurantimonadaceae</taxon>
        <taxon>Aurantimonas</taxon>
    </lineage>
</organism>
<sequence length="435" mass="45437">MSATLLGFAGFVCALVMIAFGLPVAVAMGVVGTAGFWWLNGWSGAAFILGSSPFEAIFPYSLSVIPLFVMMGVFAARAGLSRSLFDMVTSFLGHVRGGLAVTAVGACAIFGAICGSSLATVATMGRVAIPEMRSRGYADSLSSASIAAGGTLGVLIPPSILLVIYGILTNTSIGQLFIGAIIPGIVGAVLYGLAIVVRVAITPDLAPQTPRMAWRHRLSTIRRVWGVVLLFSLVIGGIYLGWFSPTEAAAVGAVGAFALALLSGEMDRQALWSSVTETAALTGMIFFILIGASLFNYFLETTGVPAALIAAIKDTGLGPLAVLLLIIAFYVVLGCFMDSMSMILLTVPFLAPVAVEMGYDMVWFGIIVVTVAEIGLITPPIGMNLFVVQSTVPGITQRTVIAGILPFILADFVRLTVIVALPILTLWLPSRMFVG</sequence>
<feature type="transmembrane region" description="Helical" evidence="7">
    <location>
        <begin position="222"/>
        <end position="242"/>
    </location>
</feature>
<evidence type="ECO:0000256" key="4">
    <source>
        <dbReference type="ARBA" id="ARBA00022692"/>
    </source>
</evidence>
<feature type="transmembrane region" description="Helical" evidence="7">
    <location>
        <begin position="362"/>
        <end position="381"/>
    </location>
</feature>
<dbReference type="AlphaFoldDB" id="A0A6L9MGS8"/>
<evidence type="ECO:0000256" key="6">
    <source>
        <dbReference type="ARBA" id="ARBA00023136"/>
    </source>
</evidence>
<comment type="function">
    <text evidence="7">Part of the tripartite ATP-independent periplasmic (TRAP) transport system.</text>
</comment>
<gene>
    <name evidence="9" type="ORF">GTW51_09945</name>
</gene>
<feature type="transmembrane region" description="Helical" evidence="7">
    <location>
        <begin position="319"/>
        <end position="350"/>
    </location>
</feature>
<feature type="transmembrane region" description="Helical" evidence="7">
    <location>
        <begin position="278"/>
        <end position="299"/>
    </location>
</feature>
<keyword evidence="4 7" id="KW-0812">Transmembrane</keyword>
<keyword evidence="10" id="KW-1185">Reference proteome</keyword>
<feature type="transmembrane region" description="Helical" evidence="7">
    <location>
        <begin position="174"/>
        <end position="201"/>
    </location>
</feature>
<evidence type="ECO:0000313" key="9">
    <source>
        <dbReference type="EMBL" id="NDV87023.1"/>
    </source>
</evidence>
<feature type="transmembrane region" description="Helical" evidence="7">
    <location>
        <begin position="401"/>
        <end position="428"/>
    </location>
</feature>
<dbReference type="GO" id="GO:0005886">
    <property type="term" value="C:plasma membrane"/>
    <property type="evidence" value="ECO:0007669"/>
    <property type="project" value="UniProtKB-SubCell"/>
</dbReference>
<dbReference type="PIRSF" id="PIRSF006066">
    <property type="entry name" value="HI0050"/>
    <property type="match status" value="1"/>
</dbReference>
<evidence type="ECO:0000256" key="2">
    <source>
        <dbReference type="ARBA" id="ARBA00022475"/>
    </source>
</evidence>
<keyword evidence="3 7" id="KW-0997">Cell inner membrane</keyword>
<evidence type="ECO:0000259" key="8">
    <source>
        <dbReference type="Pfam" id="PF06808"/>
    </source>
</evidence>
<comment type="subunit">
    <text evidence="7">The complex comprises the extracytoplasmic solute receptor protein and the two transmembrane proteins.</text>
</comment>
<protein>
    <recommendedName>
        <fullName evidence="7">TRAP transporter large permease protein</fullName>
    </recommendedName>
</protein>
<dbReference type="InterPro" id="IPR010656">
    <property type="entry name" value="DctM"/>
</dbReference>
<feature type="domain" description="TRAP C4-dicarboxylate transport system permease DctM subunit" evidence="8">
    <location>
        <begin position="11"/>
        <end position="422"/>
    </location>
</feature>
<keyword evidence="6 7" id="KW-0472">Membrane</keyword>
<comment type="caution">
    <text evidence="9">The sequence shown here is derived from an EMBL/GenBank/DDBJ whole genome shotgun (WGS) entry which is preliminary data.</text>
</comment>
<feature type="transmembrane region" description="Helical" evidence="7">
    <location>
        <begin position="57"/>
        <end position="80"/>
    </location>
</feature>
<feature type="transmembrane region" description="Helical" evidence="7">
    <location>
        <begin position="100"/>
        <end position="125"/>
    </location>
</feature>
<comment type="subcellular location">
    <subcellularLocation>
        <location evidence="1 7">Cell inner membrane</location>
        <topology evidence="1 7">Multi-pass membrane protein</topology>
    </subcellularLocation>
</comment>
<keyword evidence="2" id="KW-1003">Cell membrane</keyword>
<name>A0A6L9MGS8_9HYPH</name>
<keyword evidence="5 7" id="KW-1133">Transmembrane helix</keyword>